<dbReference type="PANTHER" id="PTHR11590:SF44">
    <property type="entry name" value="PROTEIN 4.2"/>
    <property type="match status" value="1"/>
</dbReference>
<keyword evidence="7" id="KW-0519">Myristate</keyword>
<comment type="subcellular location">
    <subcellularLocation>
        <location evidence="1">Cell membrane</location>
    </subcellularLocation>
    <subcellularLocation>
        <location evidence="2">Cytoplasm</location>
        <location evidence="2">Cytoskeleton</location>
    </subcellularLocation>
</comment>
<dbReference type="Proteomes" id="UP000233100">
    <property type="component" value="Chromosome 7"/>
</dbReference>
<dbReference type="SMART" id="SM00460">
    <property type="entry name" value="TGc"/>
    <property type="match status" value="1"/>
</dbReference>
<dbReference type="GO" id="GO:0003810">
    <property type="term" value="F:protein-glutamine gamma-glutamyltransferase activity"/>
    <property type="evidence" value="ECO:0007669"/>
    <property type="project" value="InterPro"/>
</dbReference>
<dbReference type="InterPro" id="IPR008958">
    <property type="entry name" value="Transglutaminase_C"/>
</dbReference>
<dbReference type="Gene3D" id="3.90.260.10">
    <property type="entry name" value="Transglutaminase-like"/>
    <property type="match status" value="1"/>
</dbReference>
<feature type="domain" description="Transglutaminase-like" evidence="17">
    <location>
        <begin position="260"/>
        <end position="353"/>
    </location>
</feature>
<dbReference type="FunFam" id="2.60.40.10:FF:001480">
    <property type="entry name" value="Erythrocyte membrane protein band 4.2"/>
    <property type="match status" value="1"/>
</dbReference>
<dbReference type="FunFam" id="2.60.40.10:FF:001404">
    <property type="entry name" value="Erythrocyte membrane protein band 4.2"/>
    <property type="match status" value="1"/>
</dbReference>
<comment type="function">
    <text evidence="13">Component of the ankyrin-1 complex, a multiprotein complex involved in the stability and shape of the erythrocyte membrane.</text>
</comment>
<dbReference type="InterPro" id="IPR036985">
    <property type="entry name" value="Transglutaminase-like_sf"/>
</dbReference>
<evidence type="ECO:0000256" key="9">
    <source>
        <dbReference type="ARBA" id="ARBA00023057"/>
    </source>
</evidence>
<protein>
    <recommendedName>
        <fullName evidence="15">Protein 4.2</fullName>
    </recommendedName>
    <alternativeName>
        <fullName evidence="16">Erythrocyte membrane protein band 4.2</fullName>
    </alternativeName>
</protein>
<dbReference type="Gene3D" id="2.60.40.10">
    <property type="entry name" value="Immunoglobulins"/>
    <property type="match status" value="3"/>
</dbReference>
<dbReference type="InterPro" id="IPR050779">
    <property type="entry name" value="Transglutaminase"/>
</dbReference>
<dbReference type="InterPro" id="IPR013783">
    <property type="entry name" value="Ig-like_fold"/>
</dbReference>
<evidence type="ECO:0000256" key="15">
    <source>
        <dbReference type="ARBA" id="ARBA00070666"/>
    </source>
</evidence>
<evidence type="ECO:0000256" key="6">
    <source>
        <dbReference type="ARBA" id="ARBA00022553"/>
    </source>
</evidence>
<reference evidence="18" key="3">
    <citation type="submission" date="2025-09" db="UniProtKB">
        <authorList>
            <consortium name="Ensembl"/>
        </authorList>
    </citation>
    <scope>IDENTIFICATION</scope>
</reference>
<dbReference type="Pfam" id="PF00868">
    <property type="entry name" value="Transglut_N"/>
    <property type="match status" value="1"/>
</dbReference>
<evidence type="ECO:0000313" key="18">
    <source>
        <dbReference type="Ensembl" id="ENSMFAP00000049956.1"/>
    </source>
</evidence>
<dbReference type="InterPro" id="IPR038765">
    <property type="entry name" value="Papain-like_cys_pep_sf"/>
</dbReference>
<dbReference type="PIRSF" id="PIRSF000459">
    <property type="entry name" value="TGM_EBP42"/>
    <property type="match status" value="1"/>
</dbReference>
<organism evidence="18 19">
    <name type="scientific">Macaca fascicularis</name>
    <name type="common">Crab-eating macaque</name>
    <name type="synonym">Cynomolgus monkey</name>
    <dbReference type="NCBI Taxonomy" id="9541"/>
    <lineage>
        <taxon>Eukaryota</taxon>
        <taxon>Metazoa</taxon>
        <taxon>Chordata</taxon>
        <taxon>Craniata</taxon>
        <taxon>Vertebrata</taxon>
        <taxon>Euteleostomi</taxon>
        <taxon>Mammalia</taxon>
        <taxon>Eutheria</taxon>
        <taxon>Euarchontoglires</taxon>
        <taxon>Primates</taxon>
        <taxon>Haplorrhini</taxon>
        <taxon>Catarrhini</taxon>
        <taxon>Cercopithecidae</taxon>
        <taxon>Cercopithecinae</taxon>
        <taxon>Macaca</taxon>
    </lineage>
</organism>
<dbReference type="AlphaFoldDB" id="A0A7N9CJF4"/>
<dbReference type="GO" id="GO:0005886">
    <property type="term" value="C:plasma membrane"/>
    <property type="evidence" value="ECO:0007669"/>
    <property type="project" value="UniProtKB-SubCell"/>
</dbReference>
<dbReference type="FunFam" id="2.60.40.10:FF:000090">
    <property type="entry name" value="Protein-glutamine gamma-glutamyltransferase 2"/>
    <property type="match status" value="1"/>
</dbReference>
<reference evidence="18" key="2">
    <citation type="submission" date="2025-08" db="UniProtKB">
        <authorList>
            <consortium name="Ensembl"/>
        </authorList>
    </citation>
    <scope>IDENTIFICATION</scope>
</reference>
<keyword evidence="12" id="KW-0449">Lipoprotein</keyword>
<accession>A0A7N9CJF4</accession>
<dbReference type="InterPro" id="IPR023608">
    <property type="entry name" value="Transglutaminase_animal"/>
</dbReference>
<dbReference type="SUPFAM" id="SSF81296">
    <property type="entry name" value="E set domains"/>
    <property type="match status" value="1"/>
</dbReference>
<name>A0A7N9CJF4_MACFA</name>
<evidence type="ECO:0000256" key="1">
    <source>
        <dbReference type="ARBA" id="ARBA00004236"/>
    </source>
</evidence>
<keyword evidence="19" id="KW-1185">Reference proteome</keyword>
<dbReference type="InterPro" id="IPR002931">
    <property type="entry name" value="Transglutaminase-like"/>
</dbReference>
<dbReference type="InterPro" id="IPR014756">
    <property type="entry name" value="Ig_E-set"/>
</dbReference>
<dbReference type="InterPro" id="IPR036238">
    <property type="entry name" value="Transglutaminase_C_sf"/>
</dbReference>
<dbReference type="Ensembl" id="ENSMFAT00000081745.1">
    <property type="protein sequence ID" value="ENSMFAP00000049956.1"/>
    <property type="gene ID" value="ENSMFAG00000043159.2"/>
</dbReference>
<evidence type="ECO:0000256" key="7">
    <source>
        <dbReference type="ARBA" id="ARBA00022707"/>
    </source>
</evidence>
<evidence type="ECO:0000256" key="13">
    <source>
        <dbReference type="ARBA" id="ARBA00055437"/>
    </source>
</evidence>
<dbReference type="GO" id="GO:0008360">
    <property type="term" value="P:regulation of cell shape"/>
    <property type="evidence" value="ECO:0007669"/>
    <property type="project" value="UniProtKB-KW"/>
</dbReference>
<reference evidence="18 19" key="1">
    <citation type="submission" date="2013-03" db="EMBL/GenBank/DDBJ databases">
        <authorList>
            <person name="Warren W."/>
            <person name="Wilson R.K."/>
        </authorList>
    </citation>
    <scope>NUCLEOTIDE SEQUENCE</scope>
</reference>
<evidence type="ECO:0000256" key="12">
    <source>
        <dbReference type="ARBA" id="ARBA00023288"/>
    </source>
</evidence>
<keyword evidence="5" id="KW-0963">Cytoplasm</keyword>
<keyword evidence="8" id="KW-0133">Cell shape</keyword>
<dbReference type="SUPFAM" id="SSF54001">
    <property type="entry name" value="Cysteine proteinases"/>
    <property type="match status" value="1"/>
</dbReference>
<dbReference type="Pfam" id="PF00927">
    <property type="entry name" value="Transglut_C"/>
    <property type="match status" value="2"/>
</dbReference>
<evidence type="ECO:0000256" key="10">
    <source>
        <dbReference type="ARBA" id="ARBA00023136"/>
    </source>
</evidence>
<comment type="subunit">
    <text evidence="14">Component of the ankyrin-1 complex in the erythrocyte, composed of ANK1, RHCE, RHAG, SLC4A1, EPB42, GYPA, GYPB and AQP1. Interacts with SLC4A1 (via the cytoplasmic domain); this interaction is mediated by the SLC4A1 Band 3-I dimer. Interacts with ANK1 (via ANK 1-13 repeats). Interacts with AQP1 (via the C-terminal).</text>
</comment>
<dbReference type="InterPro" id="IPR001102">
    <property type="entry name" value="Transglutaminase_N"/>
</dbReference>
<dbReference type="FunFam" id="3.90.260.10:FF:000002">
    <property type="entry name" value="Erythrocyte membrane protein band 4.2"/>
    <property type="match status" value="1"/>
</dbReference>
<evidence type="ECO:0000256" key="2">
    <source>
        <dbReference type="ARBA" id="ARBA00004245"/>
    </source>
</evidence>
<evidence type="ECO:0000256" key="3">
    <source>
        <dbReference type="ARBA" id="ARBA00005968"/>
    </source>
</evidence>
<proteinExistence type="inferred from homology"/>
<dbReference type="PROSITE" id="PS00547">
    <property type="entry name" value="TRANSGLUTAMINASES"/>
    <property type="match status" value="1"/>
</dbReference>
<dbReference type="GO" id="GO:0005856">
    <property type="term" value="C:cytoskeleton"/>
    <property type="evidence" value="ECO:0007669"/>
    <property type="project" value="UniProtKB-SubCell"/>
</dbReference>
<keyword evidence="11" id="KW-0206">Cytoskeleton</keyword>
<dbReference type="InterPro" id="IPR013808">
    <property type="entry name" value="Transglutaminase_AS"/>
</dbReference>
<dbReference type="GO" id="GO:0043249">
    <property type="term" value="P:erythrocyte maturation"/>
    <property type="evidence" value="ECO:0007669"/>
    <property type="project" value="UniProtKB-KW"/>
</dbReference>
<evidence type="ECO:0000259" key="17">
    <source>
        <dbReference type="SMART" id="SM00460"/>
    </source>
</evidence>
<dbReference type="Bgee" id="ENSMFAG00000043159">
    <property type="expression patterns" value="Expressed in bone marrow"/>
</dbReference>
<evidence type="ECO:0000256" key="4">
    <source>
        <dbReference type="ARBA" id="ARBA00022475"/>
    </source>
</evidence>
<keyword evidence="9" id="KW-0265">Erythrocyte maturation</keyword>
<evidence type="ECO:0000256" key="11">
    <source>
        <dbReference type="ARBA" id="ARBA00023212"/>
    </source>
</evidence>
<sequence>MGQALGIKSCDFQAARNNEEHHTKAFSSRRLFVRRGQPFTIILHFRTPVHAFLPALKKVALIAQTGEQPSKVNRTQATFPVSSLGDRKSWSAAVEERDAQSWTISVTTPADAVIGHYSLLLQVSGRKPRLLGQFTLLFNPWSREDAVFLKNEAQRTEYLLNQNGLIYLGTADCIQAEPWDFGQFEGDVIDLSLRLLSEDKQVEKWSQPVHVARVLGALLHYLKEKRVLPTPQTQTTQEGALLNKRRGSVPILRQWLTGRGRPVYDGQAWVSAAVACTVLRCLGIPARVVTTFASAQGTGGRLLVDEYYNEEGLQNGEGQRGRIWIFQTSTECWMTRPALPQGYDGWQILHSSAPNGGGGSLQEKEVLERVEKEKMEHGKDNGIRPPTLQTANPLYLLLKAPSSLPLRGDTQISVTLVNHSEQEMAVLLAIGVQAVHYNGVLAAELWRKKLHLMLSANLEQTITIGLFFSNFERNPPENTFLRLTAMATHSQSSLSCFAQEDIAICRPHLAIKMPEKAEQYQPLTASVSIQNSIDAPMEDCVISILGRGLIHRERRYRFGSVRPENTMCTKFQFTPTHVGLQRLTVEMDCNMFQNLTNYKNVTVVAPELSA</sequence>
<keyword evidence="10" id="KW-0472">Membrane</keyword>
<gene>
    <name evidence="18" type="primary">EPB42</name>
</gene>
<evidence type="ECO:0000256" key="8">
    <source>
        <dbReference type="ARBA" id="ARBA00022960"/>
    </source>
</evidence>
<comment type="similarity">
    <text evidence="3">Belongs to the transglutaminase superfamily. Transglutaminase family.</text>
</comment>
<evidence type="ECO:0000256" key="14">
    <source>
        <dbReference type="ARBA" id="ARBA00064583"/>
    </source>
</evidence>
<dbReference type="Pfam" id="PF01841">
    <property type="entry name" value="Transglut_core"/>
    <property type="match status" value="1"/>
</dbReference>
<evidence type="ECO:0000256" key="5">
    <source>
        <dbReference type="ARBA" id="ARBA00022490"/>
    </source>
</evidence>
<dbReference type="PANTHER" id="PTHR11590">
    <property type="entry name" value="PROTEIN-GLUTAMINE GAMMA-GLUTAMYLTRANSFERASE"/>
    <property type="match status" value="1"/>
</dbReference>
<dbReference type="GeneTree" id="ENSGT01050000244866"/>
<keyword evidence="4" id="KW-1003">Cell membrane</keyword>
<keyword evidence="6" id="KW-0597">Phosphoprotein</keyword>
<evidence type="ECO:0000256" key="16">
    <source>
        <dbReference type="ARBA" id="ARBA00079028"/>
    </source>
</evidence>
<evidence type="ECO:0000313" key="19">
    <source>
        <dbReference type="Proteomes" id="UP000233100"/>
    </source>
</evidence>
<dbReference type="SUPFAM" id="SSF49309">
    <property type="entry name" value="Transglutaminase, two C-terminal domains"/>
    <property type="match status" value="2"/>
</dbReference>